<dbReference type="InParanoid" id="A0A1Y2GZ11"/>
<feature type="region of interest" description="Disordered" evidence="1">
    <location>
        <begin position="15"/>
        <end position="55"/>
    </location>
</feature>
<sequence length="107" mass="12449">MLLCSDEDSRGTYSIVYEDDNLDDDEDGVDYESSVLDSDPQGLSDELESPPSSPTINDYQDINKEELQENFQRFMDAWGKIDDPLLLKRWVAAQRQLELFNEYRDMT</sequence>
<keyword evidence="3" id="KW-1185">Reference proteome</keyword>
<proteinExistence type="predicted"/>
<dbReference type="AlphaFoldDB" id="A0A1Y2GZ11"/>
<gene>
    <name evidence="2" type="ORF">BCR41DRAFT_392863</name>
</gene>
<organism evidence="2 3">
    <name type="scientific">Lobosporangium transversale</name>
    <dbReference type="NCBI Taxonomy" id="64571"/>
    <lineage>
        <taxon>Eukaryota</taxon>
        <taxon>Fungi</taxon>
        <taxon>Fungi incertae sedis</taxon>
        <taxon>Mucoromycota</taxon>
        <taxon>Mortierellomycotina</taxon>
        <taxon>Mortierellomycetes</taxon>
        <taxon>Mortierellales</taxon>
        <taxon>Mortierellaceae</taxon>
        <taxon>Lobosporangium</taxon>
    </lineage>
</organism>
<name>A0A1Y2GZ11_9FUNG</name>
<feature type="compositionally biased region" description="Acidic residues" evidence="1">
    <location>
        <begin position="17"/>
        <end position="30"/>
    </location>
</feature>
<dbReference type="GeneID" id="33570353"/>
<evidence type="ECO:0000313" key="3">
    <source>
        <dbReference type="Proteomes" id="UP000193648"/>
    </source>
</evidence>
<dbReference type="Proteomes" id="UP000193648">
    <property type="component" value="Unassembled WGS sequence"/>
</dbReference>
<reference evidence="2 3" key="1">
    <citation type="submission" date="2016-07" db="EMBL/GenBank/DDBJ databases">
        <title>Pervasive Adenine N6-methylation of Active Genes in Fungi.</title>
        <authorList>
            <consortium name="DOE Joint Genome Institute"/>
            <person name="Mondo S.J."/>
            <person name="Dannebaum R.O."/>
            <person name="Kuo R.C."/>
            <person name="Labutti K."/>
            <person name="Haridas S."/>
            <person name="Kuo A."/>
            <person name="Salamov A."/>
            <person name="Ahrendt S.R."/>
            <person name="Lipzen A."/>
            <person name="Sullivan W."/>
            <person name="Andreopoulos W.B."/>
            <person name="Clum A."/>
            <person name="Lindquist E."/>
            <person name="Daum C."/>
            <person name="Ramamoorthy G.K."/>
            <person name="Gryganskyi A."/>
            <person name="Culley D."/>
            <person name="Magnuson J.K."/>
            <person name="James T.Y."/>
            <person name="O'Malley M.A."/>
            <person name="Stajich J.E."/>
            <person name="Spatafora J.W."/>
            <person name="Visel A."/>
            <person name="Grigoriev I.V."/>
        </authorList>
    </citation>
    <scope>NUCLEOTIDE SEQUENCE [LARGE SCALE GENOMIC DNA]</scope>
    <source>
        <strain evidence="2 3">NRRL 3116</strain>
    </source>
</reference>
<accession>A0A1Y2GZ11</accession>
<comment type="caution">
    <text evidence="2">The sequence shown here is derived from an EMBL/GenBank/DDBJ whole genome shotgun (WGS) entry which is preliminary data.</text>
</comment>
<evidence type="ECO:0000313" key="2">
    <source>
        <dbReference type="EMBL" id="ORZ27527.1"/>
    </source>
</evidence>
<protein>
    <submittedName>
        <fullName evidence="2">Uncharacterized protein</fullName>
    </submittedName>
</protein>
<dbReference type="EMBL" id="MCFF01000004">
    <property type="protein sequence ID" value="ORZ27527.1"/>
    <property type="molecule type" value="Genomic_DNA"/>
</dbReference>
<dbReference type="RefSeq" id="XP_021885254.1">
    <property type="nucleotide sequence ID" value="XM_022028510.1"/>
</dbReference>
<evidence type="ECO:0000256" key="1">
    <source>
        <dbReference type="SAM" id="MobiDB-lite"/>
    </source>
</evidence>